<feature type="region of interest" description="Disordered" evidence="1">
    <location>
        <begin position="42"/>
        <end position="138"/>
    </location>
</feature>
<evidence type="ECO:0000256" key="1">
    <source>
        <dbReference type="SAM" id="MobiDB-lite"/>
    </source>
</evidence>
<protein>
    <submittedName>
        <fullName evidence="2">Uncharacterized protein</fullName>
    </submittedName>
</protein>
<name>A0ABR1Y5R4_9PEZI</name>
<accession>A0ABR1Y5R4</accession>
<dbReference type="EMBL" id="JBBWUH010000001">
    <property type="protein sequence ID" value="KAK8177247.1"/>
    <property type="molecule type" value="Genomic_DNA"/>
</dbReference>
<feature type="compositionally biased region" description="Basic residues" evidence="1">
    <location>
        <begin position="94"/>
        <end position="104"/>
    </location>
</feature>
<dbReference type="Proteomes" id="UP001456524">
    <property type="component" value="Unassembled WGS sequence"/>
</dbReference>
<evidence type="ECO:0000313" key="2">
    <source>
        <dbReference type="EMBL" id="KAK8177247.1"/>
    </source>
</evidence>
<keyword evidence="3" id="KW-1185">Reference proteome</keyword>
<gene>
    <name evidence="2" type="ORF">IWX90DRAFT_510074</name>
</gene>
<comment type="caution">
    <text evidence="2">The sequence shown here is derived from an EMBL/GenBank/DDBJ whole genome shotgun (WGS) entry which is preliminary data.</text>
</comment>
<feature type="compositionally biased region" description="Low complexity" evidence="1">
    <location>
        <begin position="105"/>
        <end position="126"/>
    </location>
</feature>
<organism evidence="2 3">
    <name type="scientific">Phyllosticta citrichinensis</name>
    <dbReference type="NCBI Taxonomy" id="1130410"/>
    <lineage>
        <taxon>Eukaryota</taxon>
        <taxon>Fungi</taxon>
        <taxon>Dikarya</taxon>
        <taxon>Ascomycota</taxon>
        <taxon>Pezizomycotina</taxon>
        <taxon>Dothideomycetes</taxon>
        <taxon>Dothideomycetes incertae sedis</taxon>
        <taxon>Botryosphaeriales</taxon>
        <taxon>Phyllostictaceae</taxon>
        <taxon>Phyllosticta</taxon>
    </lineage>
</organism>
<evidence type="ECO:0000313" key="3">
    <source>
        <dbReference type="Proteomes" id="UP001456524"/>
    </source>
</evidence>
<feature type="compositionally biased region" description="Basic residues" evidence="1">
    <location>
        <begin position="70"/>
        <end position="87"/>
    </location>
</feature>
<proteinExistence type="predicted"/>
<reference evidence="2 3" key="1">
    <citation type="journal article" date="2022" name="G3 (Bethesda)">
        <title>Enemy or ally: a genomic approach to elucidate the lifestyle of Phyllosticta citrichinaensis.</title>
        <authorList>
            <person name="Buijs V.A."/>
            <person name="Groenewald J.Z."/>
            <person name="Haridas S."/>
            <person name="LaButti K.M."/>
            <person name="Lipzen A."/>
            <person name="Martin F.M."/>
            <person name="Barry K."/>
            <person name="Grigoriev I.V."/>
            <person name="Crous P.W."/>
            <person name="Seidl M.F."/>
        </authorList>
    </citation>
    <scope>NUCLEOTIDE SEQUENCE [LARGE SCALE GENOMIC DNA]</scope>
    <source>
        <strain evidence="2 3">CBS 129764</strain>
    </source>
</reference>
<sequence>MVSPQQAQSSSQPTAARRLSLSEFMYVSMSLARQGLAPGAVVTTADGKPYSSSKQGQRAGDQSKAQTKGKSPKTKSKSKSSKGKAKGKKESTRLTKKQKQKKTQQKPSASSTPLSLPLPTSTSASSSPPPPTATLAAAVPPPIQQLLVREYDGRDFCGSADALAAWMNARWAKTGYSVGSEAVAGVLRAAGRCGVAVGAGDRLGGVFVR</sequence>